<protein>
    <recommendedName>
        <fullName evidence="1">Ubiquitin-like domain-containing protein</fullName>
    </recommendedName>
</protein>
<reference evidence="2" key="1">
    <citation type="submission" date="2022-12" db="EMBL/GenBank/DDBJ databases">
        <title>Draft genome assemblies for two species of Escallonia (Escalloniales).</title>
        <authorList>
            <person name="Chanderbali A."/>
            <person name="Dervinis C."/>
            <person name="Anghel I."/>
            <person name="Soltis D."/>
            <person name="Soltis P."/>
            <person name="Zapata F."/>
        </authorList>
    </citation>
    <scope>NUCLEOTIDE SEQUENCE</scope>
    <source>
        <strain evidence="2">UCBG92.1500</strain>
        <tissue evidence="2">Leaf</tissue>
    </source>
</reference>
<dbReference type="SUPFAM" id="SSF54236">
    <property type="entry name" value="Ubiquitin-like"/>
    <property type="match status" value="1"/>
</dbReference>
<name>A0AA88RKL0_9ASTE</name>
<dbReference type="Proteomes" id="UP001187471">
    <property type="component" value="Unassembled WGS sequence"/>
</dbReference>
<dbReference type="InterPro" id="IPR000626">
    <property type="entry name" value="Ubiquitin-like_dom"/>
</dbReference>
<dbReference type="PROSITE" id="PS50053">
    <property type="entry name" value="UBIQUITIN_2"/>
    <property type="match status" value="1"/>
</dbReference>
<dbReference type="GO" id="GO:0005829">
    <property type="term" value="C:cytosol"/>
    <property type="evidence" value="ECO:0007669"/>
    <property type="project" value="TreeGrafter"/>
</dbReference>
<accession>A0AA88RKL0</accession>
<dbReference type="GO" id="GO:0070628">
    <property type="term" value="F:proteasome binding"/>
    <property type="evidence" value="ECO:0007669"/>
    <property type="project" value="TreeGrafter"/>
</dbReference>
<dbReference type="GO" id="GO:0043130">
    <property type="term" value="F:ubiquitin binding"/>
    <property type="evidence" value="ECO:0007669"/>
    <property type="project" value="TreeGrafter"/>
</dbReference>
<gene>
    <name evidence="2" type="ORF">RJ640_011280</name>
</gene>
<dbReference type="InterPro" id="IPR029071">
    <property type="entry name" value="Ubiquitin-like_domsf"/>
</dbReference>
<dbReference type="EMBL" id="JAVXUO010000922">
    <property type="protein sequence ID" value="KAK2988017.1"/>
    <property type="molecule type" value="Genomic_DNA"/>
</dbReference>
<evidence type="ECO:0000313" key="2">
    <source>
        <dbReference type="EMBL" id="KAK2988017.1"/>
    </source>
</evidence>
<feature type="domain" description="Ubiquitin-like" evidence="1">
    <location>
        <begin position="4"/>
        <end position="73"/>
    </location>
</feature>
<dbReference type="Pfam" id="PF00240">
    <property type="entry name" value="ubiquitin"/>
    <property type="match status" value="1"/>
</dbReference>
<dbReference type="CDD" id="cd17039">
    <property type="entry name" value="Ubl_ubiquitin_like"/>
    <property type="match status" value="1"/>
</dbReference>
<dbReference type="AlphaFoldDB" id="A0AA88RKL0"/>
<dbReference type="GO" id="GO:0031593">
    <property type="term" value="F:polyubiquitin modification-dependent protein binding"/>
    <property type="evidence" value="ECO:0007669"/>
    <property type="project" value="TreeGrafter"/>
</dbReference>
<dbReference type="SMART" id="SM00213">
    <property type="entry name" value="UBQ"/>
    <property type="match status" value="1"/>
</dbReference>
<dbReference type="PANTHER" id="PTHR10621">
    <property type="entry name" value="UV EXCISION REPAIR PROTEIN RAD23"/>
    <property type="match status" value="1"/>
</dbReference>
<comment type="caution">
    <text evidence="2">The sequence shown here is derived from an EMBL/GenBank/DDBJ whole genome shotgun (WGS) entry which is preliminary data.</text>
</comment>
<sequence>MDALKVIVEILTGKVFNIQVDKDATVAELKREIEAQEDLPNNRLILMFEGSLLNGNEAPLFEYGVGEGSHVYLFFHVIDNESTENFLLYSQECILYQPLQPRDS</sequence>
<dbReference type="PANTHER" id="PTHR10621:SF61">
    <property type="entry name" value="UBIQUITIN FAMILY PROTEIN"/>
    <property type="match status" value="1"/>
</dbReference>
<organism evidence="2 3">
    <name type="scientific">Escallonia rubra</name>
    <dbReference type="NCBI Taxonomy" id="112253"/>
    <lineage>
        <taxon>Eukaryota</taxon>
        <taxon>Viridiplantae</taxon>
        <taxon>Streptophyta</taxon>
        <taxon>Embryophyta</taxon>
        <taxon>Tracheophyta</taxon>
        <taxon>Spermatophyta</taxon>
        <taxon>Magnoliopsida</taxon>
        <taxon>eudicotyledons</taxon>
        <taxon>Gunneridae</taxon>
        <taxon>Pentapetalae</taxon>
        <taxon>asterids</taxon>
        <taxon>campanulids</taxon>
        <taxon>Escalloniales</taxon>
        <taxon>Escalloniaceae</taxon>
        <taxon>Escallonia</taxon>
    </lineage>
</organism>
<keyword evidence="3" id="KW-1185">Reference proteome</keyword>
<evidence type="ECO:0000313" key="3">
    <source>
        <dbReference type="Proteomes" id="UP001187471"/>
    </source>
</evidence>
<dbReference type="Gene3D" id="3.10.20.90">
    <property type="entry name" value="Phosphatidylinositol 3-kinase Catalytic Subunit, Chain A, domain 1"/>
    <property type="match status" value="1"/>
</dbReference>
<proteinExistence type="predicted"/>
<dbReference type="GO" id="GO:0005654">
    <property type="term" value="C:nucleoplasm"/>
    <property type="evidence" value="ECO:0007669"/>
    <property type="project" value="TreeGrafter"/>
</dbReference>
<evidence type="ECO:0000259" key="1">
    <source>
        <dbReference type="PROSITE" id="PS50053"/>
    </source>
</evidence>
<dbReference type="GO" id="GO:0043161">
    <property type="term" value="P:proteasome-mediated ubiquitin-dependent protein catabolic process"/>
    <property type="evidence" value="ECO:0007669"/>
    <property type="project" value="TreeGrafter"/>
</dbReference>